<dbReference type="InterPro" id="IPR009056">
    <property type="entry name" value="Cyt_c-like_dom"/>
</dbReference>
<keyword evidence="1 4" id="KW-0349">Heme</keyword>
<proteinExistence type="predicted"/>
<evidence type="ECO:0000259" key="6">
    <source>
        <dbReference type="PROSITE" id="PS51007"/>
    </source>
</evidence>
<dbReference type="InterPro" id="IPR036909">
    <property type="entry name" value="Cyt_c-like_dom_sf"/>
</dbReference>
<feature type="chain" id="PRO_5012048911" evidence="5">
    <location>
        <begin position="22"/>
        <end position="342"/>
    </location>
</feature>
<keyword evidence="8" id="KW-1185">Reference proteome</keyword>
<dbReference type="PROSITE" id="PS51007">
    <property type="entry name" value="CYTC"/>
    <property type="match status" value="1"/>
</dbReference>
<dbReference type="GO" id="GO:0046872">
    <property type="term" value="F:metal ion binding"/>
    <property type="evidence" value="ECO:0007669"/>
    <property type="project" value="UniProtKB-KW"/>
</dbReference>
<evidence type="ECO:0000313" key="7">
    <source>
        <dbReference type="EMBL" id="SIR14676.1"/>
    </source>
</evidence>
<feature type="domain" description="Cytochrome c" evidence="6">
    <location>
        <begin position="192"/>
        <end position="285"/>
    </location>
</feature>
<dbReference type="Gene3D" id="1.10.760.10">
    <property type="entry name" value="Cytochrome c-like domain"/>
    <property type="match status" value="2"/>
</dbReference>
<dbReference type="Pfam" id="PF00034">
    <property type="entry name" value="Cytochrom_C"/>
    <property type="match status" value="1"/>
</dbReference>
<dbReference type="SUPFAM" id="SSF46626">
    <property type="entry name" value="Cytochrome c"/>
    <property type="match status" value="2"/>
</dbReference>
<dbReference type="OrthoDB" id="9808312at2"/>
<feature type="signal peptide" evidence="5">
    <location>
        <begin position="1"/>
        <end position="21"/>
    </location>
</feature>
<dbReference type="STRING" id="34027.SAMN05421829_110105"/>
<dbReference type="InterPro" id="IPR051459">
    <property type="entry name" value="Cytochrome_c-type_DH"/>
</dbReference>
<dbReference type="Pfam" id="PF21342">
    <property type="entry name" value="SoxA-TsdA_cyt-c"/>
    <property type="match status" value="1"/>
</dbReference>
<reference evidence="8" key="1">
    <citation type="submission" date="2017-01" db="EMBL/GenBank/DDBJ databases">
        <authorList>
            <person name="Varghese N."/>
            <person name="Submissions S."/>
        </authorList>
    </citation>
    <scope>NUCLEOTIDE SEQUENCE [LARGE SCALE GENOMIC DNA]</scope>
    <source>
        <strain evidence="8">ATCC 51758</strain>
    </source>
</reference>
<organism evidence="7 8">
    <name type="scientific">Aromatoleum tolulyticum</name>
    <dbReference type="NCBI Taxonomy" id="34027"/>
    <lineage>
        <taxon>Bacteria</taxon>
        <taxon>Pseudomonadati</taxon>
        <taxon>Pseudomonadota</taxon>
        <taxon>Betaproteobacteria</taxon>
        <taxon>Rhodocyclales</taxon>
        <taxon>Rhodocyclaceae</taxon>
        <taxon>Aromatoleum</taxon>
    </lineage>
</organism>
<evidence type="ECO:0000313" key="8">
    <source>
        <dbReference type="Proteomes" id="UP000186819"/>
    </source>
</evidence>
<name>A0A1N6YJI9_9RHOO</name>
<protein>
    <submittedName>
        <fullName evidence="7">Thiosulfate dehydrogenase</fullName>
    </submittedName>
</protein>
<dbReference type="RefSeq" id="WP_076603047.1">
    <property type="nucleotide sequence ID" value="NZ_FTMD01000010.1"/>
</dbReference>
<sequence>MSAKLNVLAVALVAAAGSSIAAEPAQPAPAAAAPAAAAPAAPAAYPWVVPDVDKLPNDKYGQMVRMGRDLVLKTYQYIGPEVADPAKRFAGNNLGCTTCHLDGGAKKDGNGFVGTYVGYPAYKAREDSVQTIEERINGCMERSMNGRRLPLDSVEMKAMTTYMRFMSTNVPVGANVAGLGLPKPGKFPDRPADPVQGKQVYDQFCVACHGPEGQGVRVGQAGDAQGYVNPPLWGPDSYNDGAGMNRVIMAARFIRNNMPKGVTAEAPVLTDEQAFDVAAFINSQPRPKKAGLEADFPARINKVVDAHFPPYREGFTAEQHKFGPFKPIIDAMNKEVAAAKKK</sequence>
<dbReference type="GO" id="GO:0020037">
    <property type="term" value="F:heme binding"/>
    <property type="evidence" value="ECO:0007669"/>
    <property type="project" value="InterPro"/>
</dbReference>
<keyword evidence="5" id="KW-0732">Signal</keyword>
<dbReference type="PANTHER" id="PTHR35008">
    <property type="entry name" value="BLL4482 PROTEIN-RELATED"/>
    <property type="match status" value="1"/>
</dbReference>
<dbReference type="EMBL" id="FTMD01000010">
    <property type="protein sequence ID" value="SIR14676.1"/>
    <property type="molecule type" value="Genomic_DNA"/>
</dbReference>
<dbReference type="Proteomes" id="UP000186819">
    <property type="component" value="Unassembled WGS sequence"/>
</dbReference>
<evidence type="ECO:0000256" key="2">
    <source>
        <dbReference type="ARBA" id="ARBA00022723"/>
    </source>
</evidence>
<evidence type="ECO:0000256" key="3">
    <source>
        <dbReference type="ARBA" id="ARBA00023004"/>
    </source>
</evidence>
<evidence type="ECO:0000256" key="1">
    <source>
        <dbReference type="ARBA" id="ARBA00022617"/>
    </source>
</evidence>
<evidence type="ECO:0000256" key="4">
    <source>
        <dbReference type="PROSITE-ProRule" id="PRU00433"/>
    </source>
</evidence>
<dbReference type="AlphaFoldDB" id="A0A1N6YJI9"/>
<accession>A0A1N6YJI9</accession>
<evidence type="ECO:0000256" key="5">
    <source>
        <dbReference type="SAM" id="SignalP"/>
    </source>
</evidence>
<gene>
    <name evidence="7" type="ORF">SAMN05421829_110105</name>
</gene>
<dbReference type="GO" id="GO:0009055">
    <property type="term" value="F:electron transfer activity"/>
    <property type="evidence" value="ECO:0007669"/>
    <property type="project" value="InterPro"/>
</dbReference>
<dbReference type="PANTHER" id="PTHR35008:SF9">
    <property type="entry name" value="CYTOCHROME C DOMAIN-CONTAINING PROTEIN"/>
    <property type="match status" value="1"/>
</dbReference>
<keyword evidence="2 4" id="KW-0479">Metal-binding</keyword>
<keyword evidence="3 4" id="KW-0408">Iron</keyword>